<evidence type="ECO:0000313" key="2">
    <source>
        <dbReference type="EMBL" id="MDN4611481.1"/>
    </source>
</evidence>
<dbReference type="InterPro" id="IPR041657">
    <property type="entry name" value="HTH_17"/>
</dbReference>
<dbReference type="RefSeq" id="WP_301227476.1">
    <property type="nucleotide sequence ID" value="NZ_JAROCG010000001.1"/>
</dbReference>
<dbReference type="Pfam" id="PF12728">
    <property type="entry name" value="HTH_17"/>
    <property type="match status" value="1"/>
</dbReference>
<accession>A0ABT8K239</accession>
<comment type="caution">
    <text evidence="2">The sequence shown here is derived from an EMBL/GenBank/DDBJ whole genome shotgun (WGS) entry which is preliminary data.</text>
</comment>
<reference evidence="2" key="1">
    <citation type="submission" date="2023-06" db="EMBL/GenBank/DDBJ databases">
        <title>MT1 and MT2 Draft Genomes of Novel Species.</title>
        <authorList>
            <person name="Venkateswaran K."/>
        </authorList>
    </citation>
    <scope>NUCLEOTIDE SEQUENCE</scope>
    <source>
        <strain evidence="2">IIF3SC-B10</strain>
    </source>
</reference>
<dbReference type="EMBL" id="JAROCG010000001">
    <property type="protein sequence ID" value="MDN4611481.1"/>
    <property type="molecule type" value="Genomic_DNA"/>
</dbReference>
<sequence length="78" mass="8703">MTDQSRFMTLPDVAAELAVSQSQMYALVKSGDLPAIQVGGRGQWRVERVKLEEYIARMYEQAASARAKITPEDVEAKD</sequence>
<feature type="domain" description="Helix-turn-helix" evidence="1">
    <location>
        <begin position="7"/>
        <end position="57"/>
    </location>
</feature>
<evidence type="ECO:0000259" key="1">
    <source>
        <dbReference type="Pfam" id="PF12728"/>
    </source>
</evidence>
<proteinExistence type="predicted"/>
<protein>
    <submittedName>
        <fullName evidence="2">Helix-turn-helix domain-containing protein</fullName>
    </submittedName>
</protein>
<dbReference type="Proteomes" id="UP001174209">
    <property type="component" value="Unassembled WGS sequence"/>
</dbReference>
<gene>
    <name evidence="2" type="ORF">P5G52_11470</name>
</gene>
<dbReference type="InterPro" id="IPR010093">
    <property type="entry name" value="SinI_DNA-bd"/>
</dbReference>
<organism evidence="2 3">
    <name type="scientific">Arthrobacter burdickii</name>
    <dbReference type="NCBI Taxonomy" id="3035920"/>
    <lineage>
        <taxon>Bacteria</taxon>
        <taxon>Bacillati</taxon>
        <taxon>Actinomycetota</taxon>
        <taxon>Actinomycetes</taxon>
        <taxon>Micrococcales</taxon>
        <taxon>Micrococcaceae</taxon>
        <taxon>Arthrobacter</taxon>
    </lineage>
</organism>
<dbReference type="NCBIfam" id="TIGR01764">
    <property type="entry name" value="excise"/>
    <property type="match status" value="1"/>
</dbReference>
<evidence type="ECO:0000313" key="3">
    <source>
        <dbReference type="Proteomes" id="UP001174209"/>
    </source>
</evidence>
<name>A0ABT8K239_9MICC</name>
<keyword evidence="3" id="KW-1185">Reference proteome</keyword>